<dbReference type="CDD" id="cd02440">
    <property type="entry name" value="AdoMet_MTases"/>
    <property type="match status" value="1"/>
</dbReference>
<keyword evidence="2" id="KW-0808">Transferase</keyword>
<sequence>MANFLEELQSKITIKEGIEGHRSILREIYRAGHISLQDLAFKTLLPISLLSKIVNFLIEKELLGRIPEGILYTDKGMQFVEAELHFYGIGISNCEECGDTPVYISPRWDDLLDKMDLILDSRPKVDTTLDQAFADAETDVLRALYLYQKGALEGKSLCFLGDDDFTSLSVVNLYEGIIPEDQKMIPTEIMVVDIDQRMLSGIQANIPNKSMKIGFELWDYRHPVPKGLIHRFDTIMVDPPYSLSGLRLVLSRAISLLRTIPGGEIYLSFAHRAAEDTLAMHALFCKLGLAVIEMIPRFNYYEGAGILGNTTQMIRLVTTSKSSPLISPKEEFQEKIYTGEIKPNIRYYFCNNCGKLIPIGETEQIKTVEELKAQKCPHCNADGPFNLDHKEDA</sequence>
<dbReference type="InterPro" id="IPR036390">
    <property type="entry name" value="WH_DNA-bd_sf"/>
</dbReference>
<gene>
    <name evidence="2" type="ORF">NEF87_000160</name>
</gene>
<dbReference type="EC" id="2.5.1.128" evidence="2"/>
<dbReference type="PANTHER" id="PTHR23290">
    <property type="entry name" value="RRNA N6-ADENOSINE-METHYLTRANSFERASE METTL5"/>
    <property type="match status" value="1"/>
</dbReference>
<feature type="domain" description="N(4)-bis(aminopropyl)spermidine synthase C-terminal" evidence="1">
    <location>
        <begin position="110"/>
        <end position="348"/>
    </location>
</feature>
<proteinExistence type="predicted"/>
<evidence type="ECO:0000259" key="1">
    <source>
        <dbReference type="Pfam" id="PF01861"/>
    </source>
</evidence>
<dbReference type="SUPFAM" id="SSF53335">
    <property type="entry name" value="S-adenosyl-L-methionine-dependent methyltransferases"/>
    <property type="match status" value="1"/>
</dbReference>
<accession>A0ABY6HK21</accession>
<dbReference type="Gene3D" id="1.10.10.10">
    <property type="entry name" value="Winged helix-like DNA-binding domain superfamily/Winged helix DNA-binding domain"/>
    <property type="match status" value="1"/>
</dbReference>
<keyword evidence="3" id="KW-1185">Reference proteome</keyword>
<dbReference type="InterPro" id="IPR002723">
    <property type="entry name" value="BpsA_C"/>
</dbReference>
<dbReference type="InterPro" id="IPR051720">
    <property type="entry name" value="rRNA_MeTrfase/Polyamine_Synth"/>
</dbReference>
<dbReference type="GO" id="GO:0016740">
    <property type="term" value="F:transferase activity"/>
    <property type="evidence" value="ECO:0007669"/>
    <property type="project" value="UniProtKB-KW"/>
</dbReference>
<dbReference type="Proteomes" id="UP001208689">
    <property type="component" value="Chromosome"/>
</dbReference>
<dbReference type="Pfam" id="PF01861">
    <property type="entry name" value="BpsA_C"/>
    <property type="match status" value="1"/>
</dbReference>
<dbReference type="PANTHER" id="PTHR23290:SF0">
    <property type="entry name" value="RRNA N6-ADENOSINE-METHYLTRANSFERASE METTL5"/>
    <property type="match status" value="1"/>
</dbReference>
<organism evidence="2 3">
    <name type="scientific">Candidatus Lokiarchaeum ossiferum</name>
    <dbReference type="NCBI Taxonomy" id="2951803"/>
    <lineage>
        <taxon>Archaea</taxon>
        <taxon>Promethearchaeati</taxon>
        <taxon>Promethearchaeota</taxon>
        <taxon>Promethearchaeia</taxon>
        <taxon>Promethearchaeales</taxon>
        <taxon>Promethearchaeaceae</taxon>
        <taxon>Candidatus Lokiarchaeum</taxon>
    </lineage>
</organism>
<dbReference type="SUPFAM" id="SSF46785">
    <property type="entry name" value="Winged helix' DNA-binding domain"/>
    <property type="match status" value="1"/>
</dbReference>
<dbReference type="EMBL" id="CP104013">
    <property type="protein sequence ID" value="UYP43875.1"/>
    <property type="molecule type" value="Genomic_DNA"/>
</dbReference>
<protein>
    <submittedName>
        <fullName evidence="2">N(4)-bis(Aminopropyl)spermidine synthase</fullName>
        <ecNumber evidence="2">2.5.1.128</ecNumber>
    </submittedName>
</protein>
<name>A0ABY6HK21_9ARCH</name>
<dbReference type="InterPro" id="IPR029063">
    <property type="entry name" value="SAM-dependent_MTases_sf"/>
</dbReference>
<evidence type="ECO:0000313" key="3">
    <source>
        <dbReference type="Proteomes" id="UP001208689"/>
    </source>
</evidence>
<reference evidence="2" key="1">
    <citation type="submission" date="2022-09" db="EMBL/GenBank/DDBJ databases">
        <title>Actin cytoskeleton and complex cell architecture in an #Asgard archaeon.</title>
        <authorList>
            <person name="Ponce Toledo R.I."/>
            <person name="Schleper C."/>
            <person name="Rodrigues Oliveira T."/>
            <person name="Wollweber F."/>
            <person name="Xu J."/>
            <person name="Rittmann S."/>
            <person name="Klingl A."/>
            <person name="Pilhofer M."/>
        </authorList>
    </citation>
    <scope>NUCLEOTIDE SEQUENCE</scope>
    <source>
        <strain evidence="2">B-35</strain>
    </source>
</reference>
<evidence type="ECO:0000313" key="2">
    <source>
        <dbReference type="EMBL" id="UYP43875.1"/>
    </source>
</evidence>
<dbReference type="Gene3D" id="3.40.50.150">
    <property type="entry name" value="Vaccinia Virus protein VP39"/>
    <property type="match status" value="1"/>
</dbReference>
<dbReference type="InterPro" id="IPR036388">
    <property type="entry name" value="WH-like_DNA-bd_sf"/>
</dbReference>